<comment type="caution">
    <text evidence="2">The sequence shown here is derived from an EMBL/GenBank/DDBJ whole genome shotgun (WGS) entry which is preliminary data.</text>
</comment>
<reference evidence="2" key="1">
    <citation type="journal article" date="2015" name="Nature">
        <title>Complex archaea that bridge the gap between prokaryotes and eukaryotes.</title>
        <authorList>
            <person name="Spang A."/>
            <person name="Saw J.H."/>
            <person name="Jorgensen S.L."/>
            <person name="Zaremba-Niedzwiedzka K."/>
            <person name="Martijn J."/>
            <person name="Lind A.E."/>
            <person name="van Eijk R."/>
            <person name="Schleper C."/>
            <person name="Guy L."/>
            <person name="Ettema T.J."/>
        </authorList>
    </citation>
    <scope>NUCLEOTIDE SEQUENCE</scope>
</reference>
<sequence length="109" mass="12783">MKFNTVDKLMIHHLLPQTESIIIQMLARDINRKTNITQKESKIIKLESTENGITWETKNLKKTECNIDFSEAEIRMLQDRVDSMDKEKKITSTMLDTVLKIKDIKFEGK</sequence>
<protein>
    <submittedName>
        <fullName evidence="2">Uncharacterized protein</fullName>
    </submittedName>
</protein>
<dbReference type="EMBL" id="LAZR01029675">
    <property type="protein sequence ID" value="KKL58865.1"/>
    <property type="molecule type" value="Genomic_DNA"/>
</dbReference>
<accession>A0A0F9FNI7</accession>
<evidence type="ECO:0000313" key="2">
    <source>
        <dbReference type="EMBL" id="KKL58865.1"/>
    </source>
</evidence>
<feature type="coiled-coil region" evidence="1">
    <location>
        <begin position="60"/>
        <end position="87"/>
    </location>
</feature>
<dbReference type="AlphaFoldDB" id="A0A0F9FNI7"/>
<dbReference type="SUPFAM" id="SSF57997">
    <property type="entry name" value="Tropomyosin"/>
    <property type="match status" value="1"/>
</dbReference>
<name>A0A0F9FNI7_9ZZZZ</name>
<organism evidence="2">
    <name type="scientific">marine sediment metagenome</name>
    <dbReference type="NCBI Taxonomy" id="412755"/>
    <lineage>
        <taxon>unclassified sequences</taxon>
        <taxon>metagenomes</taxon>
        <taxon>ecological metagenomes</taxon>
    </lineage>
</organism>
<gene>
    <name evidence="2" type="ORF">LCGC14_2221090</name>
</gene>
<proteinExistence type="predicted"/>
<keyword evidence="1" id="KW-0175">Coiled coil</keyword>
<evidence type="ECO:0000256" key="1">
    <source>
        <dbReference type="SAM" id="Coils"/>
    </source>
</evidence>